<dbReference type="AlphaFoldDB" id="A0A8D8RFF9"/>
<evidence type="ECO:0000313" key="1">
    <source>
        <dbReference type="EMBL" id="CAG6647969.1"/>
    </source>
</evidence>
<accession>A0A8D8RFF9</accession>
<proteinExistence type="predicted"/>
<sequence length="118" mass="13348">MKPTFQVKDSAITAPVVLLTTLHISRLCVLTYIQNLCLHIYPESVSSHISRICVFTYIQNLCLHTYPESVSPQYSTHIQNLCLHTHPESVSSHIPSVSSQGKPLRYLSYSLRHSLAEQ</sequence>
<dbReference type="EMBL" id="HBUF01149762">
    <property type="protein sequence ID" value="CAG6647969.1"/>
    <property type="molecule type" value="Transcribed_RNA"/>
</dbReference>
<name>A0A8D8RFF9_9HEMI</name>
<protein>
    <submittedName>
        <fullName evidence="1">Uncharacterized protein</fullName>
    </submittedName>
</protein>
<reference evidence="1" key="1">
    <citation type="submission" date="2021-05" db="EMBL/GenBank/DDBJ databases">
        <authorList>
            <person name="Alioto T."/>
            <person name="Alioto T."/>
            <person name="Gomez Garrido J."/>
        </authorList>
    </citation>
    <scope>NUCLEOTIDE SEQUENCE</scope>
</reference>
<organism evidence="1">
    <name type="scientific">Cacopsylla melanoneura</name>
    <dbReference type="NCBI Taxonomy" id="428564"/>
    <lineage>
        <taxon>Eukaryota</taxon>
        <taxon>Metazoa</taxon>
        <taxon>Ecdysozoa</taxon>
        <taxon>Arthropoda</taxon>
        <taxon>Hexapoda</taxon>
        <taxon>Insecta</taxon>
        <taxon>Pterygota</taxon>
        <taxon>Neoptera</taxon>
        <taxon>Paraneoptera</taxon>
        <taxon>Hemiptera</taxon>
        <taxon>Sternorrhyncha</taxon>
        <taxon>Psylloidea</taxon>
        <taxon>Psyllidae</taxon>
        <taxon>Psyllinae</taxon>
        <taxon>Cacopsylla</taxon>
    </lineage>
</organism>